<dbReference type="PROSITE" id="PS00936">
    <property type="entry name" value="RIBOSOMAL_L35"/>
    <property type="match status" value="1"/>
</dbReference>
<evidence type="ECO:0000313" key="9">
    <source>
        <dbReference type="EMBL" id="OTA40409.1"/>
    </source>
</evidence>
<evidence type="ECO:0000256" key="7">
    <source>
        <dbReference type="SAM" id="MobiDB-lite"/>
    </source>
</evidence>
<reference evidence="8" key="3">
    <citation type="submission" date="2017-11" db="EMBL/GenBank/DDBJ databases">
        <title>Three new genomes from thermophilic consortium.</title>
        <authorList>
            <person name="Quaggio R."/>
            <person name="Amgarten D."/>
            <person name="Setubal J.C."/>
        </authorList>
    </citation>
    <scope>NUCLEOTIDE SEQUENCE</scope>
    <source>
        <strain evidence="8">ZCTH01-B2</strain>
    </source>
</reference>
<dbReference type="EMBL" id="LWLV01001847">
    <property type="protein sequence ID" value="OTA40409.1"/>
    <property type="molecule type" value="Genomic_DNA"/>
</dbReference>
<dbReference type="EMBL" id="PIUK01000280">
    <property type="protein sequence ID" value="MBY6277917.1"/>
    <property type="molecule type" value="Genomic_DNA"/>
</dbReference>
<sequence length="64" mass="7523">MPKMKSHRGAAKRFKLTGSGLVKHYPSNKHHKNTHKKENRIRALKRNLVLSKSFQKNIREILPH</sequence>
<dbReference type="GO" id="GO:0022625">
    <property type="term" value="C:cytosolic large ribosomal subunit"/>
    <property type="evidence" value="ECO:0007669"/>
    <property type="project" value="TreeGrafter"/>
</dbReference>
<feature type="compositionally biased region" description="Basic residues" evidence="7">
    <location>
        <begin position="26"/>
        <end position="39"/>
    </location>
</feature>
<dbReference type="PRINTS" id="PR00064">
    <property type="entry name" value="RIBOSOMALL35"/>
</dbReference>
<dbReference type="FunFam" id="4.10.410.60:FF:000001">
    <property type="entry name" value="50S ribosomal protein L35"/>
    <property type="match status" value="1"/>
</dbReference>
<dbReference type="GO" id="GO:0006412">
    <property type="term" value="P:translation"/>
    <property type="evidence" value="ECO:0007669"/>
    <property type="project" value="UniProtKB-UniRule"/>
</dbReference>
<evidence type="ECO:0000256" key="6">
    <source>
        <dbReference type="RuleBase" id="RU000568"/>
    </source>
</evidence>
<dbReference type="Proteomes" id="UP000194267">
    <property type="component" value="Unassembled WGS sequence"/>
</dbReference>
<dbReference type="InterPro" id="IPR001706">
    <property type="entry name" value="Ribosomal_bL35"/>
</dbReference>
<gene>
    <name evidence="5" type="primary">rpmI</name>
    <name evidence="9" type="ORF">A6D92_18075</name>
    <name evidence="8" type="ORF">CWE10_17320</name>
</gene>
<dbReference type="AlphaFoldDB" id="A0A1Y2T233"/>
<comment type="caution">
    <text evidence="9">The sequence shown here is derived from an EMBL/GenBank/DDBJ whole genome shotgun (WGS) entry which is preliminary data.</text>
</comment>
<comment type="similarity">
    <text evidence="1 5 6">Belongs to the bacterial ribosomal protein bL35 family.</text>
</comment>
<name>A0A1Y2T233_SYMTR</name>
<protein>
    <recommendedName>
        <fullName evidence="4 5">Large ribosomal subunit protein bL35</fullName>
    </recommendedName>
</protein>
<dbReference type="PANTHER" id="PTHR33343">
    <property type="entry name" value="54S RIBOSOMAL PROTEIN BL35M"/>
    <property type="match status" value="1"/>
</dbReference>
<evidence type="ECO:0000313" key="10">
    <source>
        <dbReference type="Proteomes" id="UP000194267"/>
    </source>
</evidence>
<evidence type="ECO:0000256" key="3">
    <source>
        <dbReference type="ARBA" id="ARBA00023274"/>
    </source>
</evidence>
<evidence type="ECO:0000256" key="2">
    <source>
        <dbReference type="ARBA" id="ARBA00022980"/>
    </source>
</evidence>
<dbReference type="PANTHER" id="PTHR33343:SF1">
    <property type="entry name" value="LARGE RIBOSOMAL SUBUNIT PROTEIN BL35M"/>
    <property type="match status" value="1"/>
</dbReference>
<evidence type="ECO:0000256" key="1">
    <source>
        <dbReference type="ARBA" id="ARBA00006598"/>
    </source>
</evidence>
<dbReference type="SUPFAM" id="SSF143034">
    <property type="entry name" value="L35p-like"/>
    <property type="match status" value="1"/>
</dbReference>
<keyword evidence="3 5" id="KW-0687">Ribonucleoprotein</keyword>
<evidence type="ECO:0000256" key="5">
    <source>
        <dbReference type="HAMAP-Rule" id="MF_00514"/>
    </source>
</evidence>
<evidence type="ECO:0000256" key="4">
    <source>
        <dbReference type="ARBA" id="ARBA00071664"/>
    </source>
</evidence>
<dbReference type="Proteomes" id="UP000732377">
    <property type="component" value="Unassembled WGS sequence"/>
</dbReference>
<dbReference type="Pfam" id="PF01632">
    <property type="entry name" value="Ribosomal_L35p"/>
    <property type="match status" value="1"/>
</dbReference>
<dbReference type="OMA" id="NKHHKNT"/>
<proteinExistence type="inferred from homology"/>
<dbReference type="SMR" id="A0A1Y2T233"/>
<dbReference type="GO" id="GO:0003735">
    <property type="term" value="F:structural constituent of ribosome"/>
    <property type="evidence" value="ECO:0007669"/>
    <property type="project" value="InterPro"/>
</dbReference>
<evidence type="ECO:0000313" key="8">
    <source>
        <dbReference type="EMBL" id="MBY6277917.1"/>
    </source>
</evidence>
<keyword evidence="2 5" id="KW-0689">Ribosomal protein</keyword>
<feature type="region of interest" description="Disordered" evidence="7">
    <location>
        <begin position="18"/>
        <end position="39"/>
    </location>
</feature>
<dbReference type="RefSeq" id="WP_011195224.1">
    <property type="nucleotide sequence ID" value="NZ_JACSIR010000023.1"/>
</dbReference>
<dbReference type="HAMAP" id="MF_00514">
    <property type="entry name" value="Ribosomal_bL35"/>
    <property type="match status" value="1"/>
</dbReference>
<reference evidence="10" key="1">
    <citation type="submission" date="2016-04" db="EMBL/GenBank/DDBJ databases">
        <authorList>
            <person name="Antunes L.P."/>
            <person name="Martins L.F."/>
            <person name="Pereira R.V."/>
            <person name="Thomas A.M."/>
            <person name="Barbosa D."/>
            <person name="Nascimento L."/>
            <person name="Silva G.M."/>
            <person name="Condomitti G.W."/>
            <person name="Digiampietri L.A."/>
            <person name="Lombardi K.C."/>
            <person name="Ramos P.L."/>
            <person name="Quaggio R.B."/>
            <person name="Oliveira J.C."/>
            <person name="Pascon R.C."/>
            <person name="Cruz J.B."/>
            <person name="Silva A.M."/>
            <person name="Setubal J.C."/>
        </authorList>
    </citation>
    <scope>NUCLEOTIDE SEQUENCE [LARGE SCALE GENOMIC DNA]</scope>
</reference>
<accession>A0A1Y2T233</accession>
<dbReference type="InterPro" id="IPR037229">
    <property type="entry name" value="Ribosomal_bL35_sf"/>
</dbReference>
<dbReference type="Gene3D" id="4.10.410.60">
    <property type="match status" value="1"/>
</dbReference>
<dbReference type="NCBIfam" id="TIGR00001">
    <property type="entry name" value="rpmI_bact"/>
    <property type="match status" value="1"/>
</dbReference>
<organism evidence="9 10">
    <name type="scientific">Symbiobacterium thermophilum</name>
    <dbReference type="NCBI Taxonomy" id="2734"/>
    <lineage>
        <taxon>Bacteria</taxon>
        <taxon>Bacillati</taxon>
        <taxon>Bacillota</taxon>
        <taxon>Clostridia</taxon>
        <taxon>Eubacteriales</taxon>
        <taxon>Symbiobacteriaceae</taxon>
        <taxon>Symbiobacterium</taxon>
    </lineage>
</organism>
<dbReference type="InterPro" id="IPR021137">
    <property type="entry name" value="Ribosomal_bL35-like"/>
</dbReference>
<reference evidence="9" key="2">
    <citation type="submission" date="2016-04" db="EMBL/GenBank/DDBJ databases">
        <authorList>
            <person name="Evans L.H."/>
            <person name="Alamgir A."/>
            <person name="Owens N."/>
            <person name="Weber N.D."/>
            <person name="Virtaneva K."/>
            <person name="Barbian K."/>
            <person name="Babar A."/>
            <person name="Rosenke K."/>
        </authorList>
    </citation>
    <scope>NUCLEOTIDE SEQUENCE [LARGE SCALE GENOMIC DNA]</scope>
    <source>
        <strain evidence="9">G2</strain>
    </source>
</reference>
<dbReference type="InterPro" id="IPR018265">
    <property type="entry name" value="Ribosomal_bL35_CS"/>
</dbReference>